<organism evidence="7 8">
    <name type="scientific">Phorcysia thermohydrogeniphila</name>
    <dbReference type="NCBI Taxonomy" id="936138"/>
    <lineage>
        <taxon>Bacteria</taxon>
        <taxon>Pseudomonadati</taxon>
        <taxon>Aquificota</taxon>
        <taxon>Aquificia</taxon>
        <taxon>Desulfurobacteriales</taxon>
        <taxon>Desulfurobacteriaceae</taxon>
        <taxon>Phorcysia</taxon>
    </lineage>
</organism>
<name>A0A4R1GB74_9BACT</name>
<evidence type="ECO:0000256" key="5">
    <source>
        <dbReference type="ARBA" id="ARBA00022777"/>
    </source>
</evidence>
<comment type="caution">
    <text evidence="7">The sequence shown here is derived from an EMBL/GenBank/DDBJ whole genome shotgun (WGS) entry which is preliminary data.</text>
</comment>
<keyword evidence="1" id="KW-0690">Ribosome biogenesis</keyword>
<protein>
    <submittedName>
        <fullName evidence="7">Adenylate kinase</fullName>
    </submittedName>
</protein>
<accession>A0A4R1GB74</accession>
<keyword evidence="5 7" id="KW-0418">Kinase</keyword>
<keyword evidence="4" id="KW-0547">Nucleotide-binding</keyword>
<keyword evidence="2" id="KW-0698">rRNA processing</keyword>
<evidence type="ECO:0000313" key="8">
    <source>
        <dbReference type="Proteomes" id="UP000295777"/>
    </source>
</evidence>
<dbReference type="GO" id="GO:0004017">
    <property type="term" value="F:AMP kinase activity"/>
    <property type="evidence" value="ECO:0007669"/>
    <property type="project" value="InterPro"/>
</dbReference>
<reference evidence="7 8" key="1">
    <citation type="submission" date="2019-03" db="EMBL/GenBank/DDBJ databases">
        <title>Genomic Encyclopedia of Archaeal and Bacterial Type Strains, Phase II (KMG-II): from individual species to whole genera.</title>
        <authorList>
            <person name="Goeker M."/>
        </authorList>
    </citation>
    <scope>NUCLEOTIDE SEQUENCE [LARGE SCALE GENOMIC DNA]</scope>
    <source>
        <strain evidence="7 8">DSM 24425</strain>
    </source>
</reference>
<dbReference type="SMR" id="A0A4R1GB74"/>
<dbReference type="GO" id="GO:0006364">
    <property type="term" value="P:rRNA processing"/>
    <property type="evidence" value="ECO:0007669"/>
    <property type="project" value="UniProtKB-KW"/>
</dbReference>
<dbReference type="EMBL" id="SMFV01000006">
    <property type="protein sequence ID" value="TCK02889.1"/>
    <property type="molecule type" value="Genomic_DNA"/>
</dbReference>
<keyword evidence="8" id="KW-1185">Reference proteome</keyword>
<evidence type="ECO:0000256" key="1">
    <source>
        <dbReference type="ARBA" id="ARBA00022517"/>
    </source>
</evidence>
<sequence length="175" mass="19734">MRITITGTPGSGKTTVAKLLSELTGIPVFHLSDLIREKGFYTDYDEERDAYVTDVEKLTEFFKGKEKFIAEGLVAHYLPSDLCIILRVHPSELPKRLAGRGYSPLKVAENVEAERLAVIATEAFENPRAPRIAHIDTTNRTPEEVVQLILRCIEGEEVFDDVDWLEEQGNSYKNP</sequence>
<dbReference type="GO" id="GO:0016887">
    <property type="term" value="F:ATP hydrolysis activity"/>
    <property type="evidence" value="ECO:0007669"/>
    <property type="project" value="InterPro"/>
</dbReference>
<dbReference type="Gene3D" id="3.40.50.300">
    <property type="entry name" value="P-loop containing nucleotide triphosphate hydrolases"/>
    <property type="match status" value="1"/>
</dbReference>
<proteinExistence type="inferred from homology"/>
<dbReference type="SUPFAM" id="SSF52540">
    <property type="entry name" value="P-loop containing nucleoside triphosphate hydrolases"/>
    <property type="match status" value="1"/>
</dbReference>
<dbReference type="Pfam" id="PF13238">
    <property type="entry name" value="AAA_18"/>
    <property type="match status" value="1"/>
</dbReference>
<dbReference type="OrthoDB" id="1201990at2"/>
<keyword evidence="3" id="KW-0808">Transferase</keyword>
<keyword evidence="6" id="KW-0067">ATP-binding</keyword>
<dbReference type="RefSeq" id="WP_132527568.1">
    <property type="nucleotide sequence ID" value="NZ_SMFV01000006.1"/>
</dbReference>
<evidence type="ECO:0000256" key="2">
    <source>
        <dbReference type="ARBA" id="ARBA00022552"/>
    </source>
</evidence>
<gene>
    <name evidence="7" type="ORF">CLV27_1603</name>
</gene>
<evidence type="ECO:0000256" key="4">
    <source>
        <dbReference type="ARBA" id="ARBA00022741"/>
    </source>
</evidence>
<dbReference type="HAMAP" id="MF_00039">
    <property type="entry name" value="Adenylate_kinase_AK6"/>
    <property type="match status" value="1"/>
</dbReference>
<dbReference type="GO" id="GO:0005524">
    <property type="term" value="F:ATP binding"/>
    <property type="evidence" value="ECO:0007669"/>
    <property type="project" value="UniProtKB-KW"/>
</dbReference>
<dbReference type="InterPro" id="IPR020618">
    <property type="entry name" value="Adenyl_kinase_AK6"/>
</dbReference>
<dbReference type="InterPro" id="IPR027417">
    <property type="entry name" value="P-loop_NTPase"/>
</dbReference>
<evidence type="ECO:0000256" key="6">
    <source>
        <dbReference type="ARBA" id="ARBA00022840"/>
    </source>
</evidence>
<dbReference type="PANTHER" id="PTHR12595:SF0">
    <property type="entry name" value="ADENYLATE KINASE ISOENZYME 6"/>
    <property type="match status" value="1"/>
</dbReference>
<dbReference type="PANTHER" id="PTHR12595">
    <property type="entry name" value="POS9-ACTIVATING FACTOR FAP7-RELATED"/>
    <property type="match status" value="1"/>
</dbReference>
<evidence type="ECO:0000256" key="3">
    <source>
        <dbReference type="ARBA" id="ARBA00022679"/>
    </source>
</evidence>
<dbReference type="AlphaFoldDB" id="A0A4R1GB74"/>
<dbReference type="Proteomes" id="UP000295777">
    <property type="component" value="Unassembled WGS sequence"/>
</dbReference>
<evidence type="ECO:0000313" key="7">
    <source>
        <dbReference type="EMBL" id="TCK02889.1"/>
    </source>
</evidence>